<gene>
    <name evidence="1" type="ORF">Mal15_23410</name>
</gene>
<protein>
    <submittedName>
        <fullName evidence="1">Uncharacterized protein</fullName>
    </submittedName>
</protein>
<proteinExistence type="predicted"/>
<accession>A0A5B9ME87</accession>
<name>A0A5B9ME87_9BACT</name>
<reference evidence="1 2" key="1">
    <citation type="submission" date="2019-02" db="EMBL/GenBank/DDBJ databases">
        <title>Planctomycetal bacteria perform biofilm scaping via a novel small molecule.</title>
        <authorList>
            <person name="Jeske O."/>
            <person name="Boedeker C."/>
            <person name="Wiegand S."/>
            <person name="Breitling P."/>
            <person name="Kallscheuer N."/>
            <person name="Jogler M."/>
            <person name="Rohde M."/>
            <person name="Petersen J."/>
            <person name="Medema M.H."/>
            <person name="Surup F."/>
            <person name="Jogler C."/>
        </authorList>
    </citation>
    <scope>NUCLEOTIDE SEQUENCE [LARGE SCALE GENOMIC DNA]</scope>
    <source>
        <strain evidence="1 2">Mal15</strain>
    </source>
</reference>
<evidence type="ECO:0000313" key="1">
    <source>
        <dbReference type="EMBL" id="QEF98290.1"/>
    </source>
</evidence>
<organism evidence="1 2">
    <name type="scientific">Stieleria maiorica</name>
    <dbReference type="NCBI Taxonomy" id="2795974"/>
    <lineage>
        <taxon>Bacteria</taxon>
        <taxon>Pseudomonadati</taxon>
        <taxon>Planctomycetota</taxon>
        <taxon>Planctomycetia</taxon>
        <taxon>Pirellulales</taxon>
        <taxon>Pirellulaceae</taxon>
        <taxon>Stieleria</taxon>
    </lineage>
</organism>
<evidence type="ECO:0000313" key="2">
    <source>
        <dbReference type="Proteomes" id="UP000321353"/>
    </source>
</evidence>
<dbReference type="KEGG" id="smam:Mal15_23410"/>
<dbReference type="EMBL" id="CP036264">
    <property type="protein sequence ID" value="QEF98290.1"/>
    <property type="molecule type" value="Genomic_DNA"/>
</dbReference>
<dbReference type="RefSeq" id="WP_147867835.1">
    <property type="nucleotide sequence ID" value="NZ_CP036264.1"/>
</dbReference>
<dbReference type="AlphaFoldDB" id="A0A5B9ME87"/>
<keyword evidence="2" id="KW-1185">Reference proteome</keyword>
<sequence>MIRLFPILLLAFPVSLWAEETVVRIECILFDGPLPTDAQQELTEQLNSLPRDERNEQRAMLTLRAHRKHLQTLATTSLDFHASPGQTASQRIESNDLLFEAKVKLIESDEVGCTLTYSVGAAYVEGHRSHVSQSIRQPDRMRYGASLIPSSSGTDDLTVVFLTTVSKGAEITIKIEKEFGQQFIRDRRRPPNARVANLQP</sequence>
<dbReference type="Proteomes" id="UP000321353">
    <property type="component" value="Chromosome"/>
</dbReference>